<evidence type="ECO:0000313" key="3">
    <source>
        <dbReference type="Proteomes" id="UP000242877"/>
    </source>
</evidence>
<feature type="compositionally biased region" description="Polar residues" evidence="1">
    <location>
        <begin position="88"/>
        <end position="98"/>
    </location>
</feature>
<dbReference type="EMBL" id="AZGZ01000024">
    <property type="protein sequence ID" value="KZZ88700.1"/>
    <property type="molecule type" value="Genomic_DNA"/>
</dbReference>
<evidence type="ECO:0000313" key="2">
    <source>
        <dbReference type="EMBL" id="KZZ88700.1"/>
    </source>
</evidence>
<keyword evidence="3" id="KW-1185">Reference proteome</keyword>
<proteinExistence type="predicted"/>
<dbReference type="Proteomes" id="UP000242877">
    <property type="component" value="Unassembled WGS sequence"/>
</dbReference>
<dbReference type="VEuPathDB" id="FungiDB:AAP_04798"/>
<accession>A0A166NAH1</accession>
<evidence type="ECO:0000256" key="1">
    <source>
        <dbReference type="SAM" id="MobiDB-lite"/>
    </source>
</evidence>
<sequence length="112" mass="12506">MNKSDTAAVQSSAVPAMDQPVPKLMQENQELRHSLKLLQKRLEKLEGKLGEDTTTENPTTGKHDERKVTPMAFRMARRPWKPIKTRSHASNTHDITGTEAVTSIVEGWSGLT</sequence>
<dbReference type="AlphaFoldDB" id="A0A166NAH1"/>
<comment type="caution">
    <text evidence="2">The sequence shown here is derived from an EMBL/GenBank/DDBJ whole genome shotgun (WGS) entry which is preliminary data.</text>
</comment>
<reference evidence="2 3" key="1">
    <citation type="journal article" date="2016" name="Genome Biol. Evol.">
        <title>Divergent and convergent evolution of fungal pathogenicity.</title>
        <authorList>
            <person name="Shang Y."/>
            <person name="Xiao G."/>
            <person name="Zheng P."/>
            <person name="Cen K."/>
            <person name="Zhan S."/>
            <person name="Wang C."/>
        </authorList>
    </citation>
    <scope>NUCLEOTIDE SEQUENCE [LARGE SCALE GENOMIC DNA]</scope>
    <source>
        <strain evidence="2 3">ARSEF 7405</strain>
    </source>
</reference>
<feature type="compositionally biased region" description="Basic residues" evidence="1">
    <location>
        <begin position="75"/>
        <end position="87"/>
    </location>
</feature>
<gene>
    <name evidence="2" type="ORF">AAP_04798</name>
</gene>
<protein>
    <submittedName>
        <fullName evidence="2">Uncharacterized protein</fullName>
    </submittedName>
</protein>
<organism evidence="2 3">
    <name type="scientific">Ascosphaera apis ARSEF 7405</name>
    <dbReference type="NCBI Taxonomy" id="392613"/>
    <lineage>
        <taxon>Eukaryota</taxon>
        <taxon>Fungi</taxon>
        <taxon>Dikarya</taxon>
        <taxon>Ascomycota</taxon>
        <taxon>Pezizomycotina</taxon>
        <taxon>Eurotiomycetes</taxon>
        <taxon>Eurotiomycetidae</taxon>
        <taxon>Onygenales</taxon>
        <taxon>Ascosphaeraceae</taxon>
        <taxon>Ascosphaera</taxon>
    </lineage>
</organism>
<name>A0A166NAH1_9EURO</name>
<feature type="region of interest" description="Disordered" evidence="1">
    <location>
        <begin position="46"/>
        <end position="98"/>
    </location>
</feature>
<feature type="region of interest" description="Disordered" evidence="1">
    <location>
        <begin position="1"/>
        <end position="24"/>
    </location>
</feature>
<feature type="compositionally biased region" description="Polar residues" evidence="1">
    <location>
        <begin position="1"/>
        <end position="13"/>
    </location>
</feature>